<dbReference type="Gene3D" id="3.40.30.10">
    <property type="entry name" value="Glutaredoxin"/>
    <property type="match status" value="1"/>
</dbReference>
<dbReference type="InterPro" id="IPR013766">
    <property type="entry name" value="Thioredoxin_domain"/>
</dbReference>
<evidence type="ECO:0000256" key="11">
    <source>
        <dbReference type="SAM" id="SignalP"/>
    </source>
</evidence>
<comment type="caution">
    <text evidence="13">The sequence shown here is derived from an EMBL/GenBank/DDBJ whole genome shotgun (WGS) entry which is preliminary data.</text>
</comment>
<accession>A0A8S3ZUV5</accession>
<evidence type="ECO:0000256" key="2">
    <source>
        <dbReference type="ARBA" id="ARBA00022448"/>
    </source>
</evidence>
<evidence type="ECO:0000259" key="12">
    <source>
        <dbReference type="PROSITE" id="PS51352"/>
    </source>
</evidence>
<keyword evidence="3 11" id="KW-0732">Signal</keyword>
<keyword evidence="6 10" id="KW-1133">Transmembrane helix</keyword>
<dbReference type="OrthoDB" id="7869097at2759"/>
<feature type="compositionally biased region" description="Polar residues" evidence="9">
    <location>
        <begin position="236"/>
        <end position="246"/>
    </location>
</feature>
<keyword evidence="7" id="KW-1015">Disulfide bond</keyword>
<evidence type="ECO:0000256" key="1">
    <source>
        <dbReference type="ARBA" id="ARBA00004389"/>
    </source>
</evidence>
<evidence type="ECO:0000256" key="9">
    <source>
        <dbReference type="SAM" id="MobiDB-lite"/>
    </source>
</evidence>
<dbReference type="SUPFAM" id="SSF52833">
    <property type="entry name" value="Thioredoxin-like"/>
    <property type="match status" value="1"/>
</dbReference>
<proteinExistence type="predicted"/>
<dbReference type="AlphaFoldDB" id="A0A8S3ZUV5"/>
<evidence type="ECO:0000256" key="6">
    <source>
        <dbReference type="ARBA" id="ARBA00022989"/>
    </source>
</evidence>
<keyword evidence="10" id="KW-0812">Transmembrane</keyword>
<dbReference type="EMBL" id="CAJHNH020004580">
    <property type="protein sequence ID" value="CAG5131315.1"/>
    <property type="molecule type" value="Genomic_DNA"/>
</dbReference>
<sequence length="283" mass="31724">MELGLLNVILWCSLFLGVRAQAYKLKEPVKITDANWTSVMDGEWMIEFMAPWCPACRSFKEVWEEFAGWGHDLDISVAVIDVTENPGLSGRFLVTSLPTIYHVKDGMFRQYSGSRKTTDLIELIDEKKWSSIEPVAWYRDPSSVQMGVLGAFFKAAMFFRGIYSTLTEVYGIPEWLCYVIFAVLTIVVGLILGLLLVLCCDSVFPAKYIPLPPQKIAYNPSAIPANDTDLIDDTVNDSGDQKSGQESGDEDRESQEGAGEPDSNQSTPVEDSDLRKRQLRKDQ</sequence>
<evidence type="ECO:0000256" key="3">
    <source>
        <dbReference type="ARBA" id="ARBA00022729"/>
    </source>
</evidence>
<dbReference type="GO" id="GO:0015036">
    <property type="term" value="F:disulfide oxidoreductase activity"/>
    <property type="evidence" value="ECO:0007669"/>
    <property type="project" value="TreeGrafter"/>
</dbReference>
<evidence type="ECO:0000256" key="8">
    <source>
        <dbReference type="ARBA" id="ARBA00023284"/>
    </source>
</evidence>
<keyword evidence="14" id="KW-1185">Reference proteome</keyword>
<evidence type="ECO:0000313" key="14">
    <source>
        <dbReference type="Proteomes" id="UP000678393"/>
    </source>
</evidence>
<protein>
    <recommendedName>
        <fullName evidence="12">Thioredoxin domain-containing protein</fullName>
    </recommendedName>
</protein>
<feature type="transmembrane region" description="Helical" evidence="10">
    <location>
        <begin position="175"/>
        <end position="198"/>
    </location>
</feature>
<dbReference type="PANTHER" id="PTHR46107:SF3">
    <property type="entry name" value="THIOREDOXIN DOMAIN-CONTAINING PROTEIN"/>
    <property type="match status" value="1"/>
</dbReference>
<feature type="compositionally biased region" description="Basic and acidic residues" evidence="9">
    <location>
        <begin position="272"/>
        <end position="283"/>
    </location>
</feature>
<feature type="chain" id="PRO_5035929016" description="Thioredoxin domain-containing protein" evidence="11">
    <location>
        <begin position="21"/>
        <end position="283"/>
    </location>
</feature>
<dbReference type="PROSITE" id="PS51352">
    <property type="entry name" value="THIOREDOXIN_2"/>
    <property type="match status" value="1"/>
</dbReference>
<dbReference type="InterPro" id="IPR052454">
    <property type="entry name" value="TMX_domain-containing"/>
</dbReference>
<feature type="domain" description="Thioredoxin" evidence="12">
    <location>
        <begin position="14"/>
        <end position="129"/>
    </location>
</feature>
<keyword evidence="5" id="KW-0249">Electron transport</keyword>
<evidence type="ECO:0000256" key="10">
    <source>
        <dbReference type="SAM" id="Phobius"/>
    </source>
</evidence>
<reference evidence="13" key="1">
    <citation type="submission" date="2021-04" db="EMBL/GenBank/DDBJ databases">
        <authorList>
            <consortium name="Molecular Ecology Group"/>
        </authorList>
    </citation>
    <scope>NUCLEOTIDE SEQUENCE</scope>
</reference>
<name>A0A8S3ZUV5_9EUPU</name>
<keyword evidence="2" id="KW-0813">Transport</keyword>
<evidence type="ECO:0000256" key="4">
    <source>
        <dbReference type="ARBA" id="ARBA00022824"/>
    </source>
</evidence>
<dbReference type="Pfam" id="PF00085">
    <property type="entry name" value="Thioredoxin"/>
    <property type="match status" value="1"/>
</dbReference>
<evidence type="ECO:0000256" key="7">
    <source>
        <dbReference type="ARBA" id="ARBA00023157"/>
    </source>
</evidence>
<organism evidence="13 14">
    <name type="scientific">Candidula unifasciata</name>
    <dbReference type="NCBI Taxonomy" id="100452"/>
    <lineage>
        <taxon>Eukaryota</taxon>
        <taxon>Metazoa</taxon>
        <taxon>Spiralia</taxon>
        <taxon>Lophotrochozoa</taxon>
        <taxon>Mollusca</taxon>
        <taxon>Gastropoda</taxon>
        <taxon>Heterobranchia</taxon>
        <taxon>Euthyneura</taxon>
        <taxon>Panpulmonata</taxon>
        <taxon>Eupulmonata</taxon>
        <taxon>Stylommatophora</taxon>
        <taxon>Helicina</taxon>
        <taxon>Helicoidea</taxon>
        <taxon>Geomitridae</taxon>
        <taxon>Candidula</taxon>
    </lineage>
</organism>
<feature type="region of interest" description="Disordered" evidence="9">
    <location>
        <begin position="229"/>
        <end position="283"/>
    </location>
</feature>
<keyword evidence="4" id="KW-0256">Endoplasmic reticulum</keyword>
<dbReference type="InterPro" id="IPR036249">
    <property type="entry name" value="Thioredoxin-like_sf"/>
</dbReference>
<feature type="signal peptide" evidence="11">
    <location>
        <begin position="1"/>
        <end position="20"/>
    </location>
</feature>
<evidence type="ECO:0000313" key="13">
    <source>
        <dbReference type="EMBL" id="CAG5131315.1"/>
    </source>
</evidence>
<comment type="subcellular location">
    <subcellularLocation>
        <location evidence="1">Endoplasmic reticulum membrane</location>
        <topology evidence="1">Single-pass membrane protein</topology>
    </subcellularLocation>
</comment>
<keyword evidence="8" id="KW-0676">Redox-active center</keyword>
<evidence type="ECO:0000256" key="5">
    <source>
        <dbReference type="ARBA" id="ARBA00022982"/>
    </source>
</evidence>
<dbReference type="Proteomes" id="UP000678393">
    <property type="component" value="Unassembled WGS sequence"/>
</dbReference>
<keyword evidence="10" id="KW-0472">Membrane</keyword>
<dbReference type="GO" id="GO:0005789">
    <property type="term" value="C:endoplasmic reticulum membrane"/>
    <property type="evidence" value="ECO:0007669"/>
    <property type="project" value="UniProtKB-SubCell"/>
</dbReference>
<gene>
    <name evidence="13" type="ORF">CUNI_LOCUS16873</name>
</gene>
<dbReference type="PANTHER" id="PTHR46107">
    <property type="entry name" value="DUMPY: SHORTER THAN WILD-TYPE"/>
    <property type="match status" value="1"/>
</dbReference>